<proteinExistence type="predicted"/>
<reference evidence="1" key="1">
    <citation type="journal article" date="2019" name="bioRxiv">
        <title>The Genome of the Zebra Mussel, Dreissena polymorpha: A Resource for Invasive Species Research.</title>
        <authorList>
            <person name="McCartney M.A."/>
            <person name="Auch B."/>
            <person name="Kono T."/>
            <person name="Mallez S."/>
            <person name="Zhang Y."/>
            <person name="Obille A."/>
            <person name="Becker A."/>
            <person name="Abrahante J.E."/>
            <person name="Garbe J."/>
            <person name="Badalamenti J.P."/>
            <person name="Herman A."/>
            <person name="Mangelson H."/>
            <person name="Liachko I."/>
            <person name="Sullivan S."/>
            <person name="Sone E.D."/>
            <person name="Koren S."/>
            <person name="Silverstein K.A.T."/>
            <person name="Beckman K.B."/>
            <person name="Gohl D.M."/>
        </authorList>
    </citation>
    <scope>NUCLEOTIDE SEQUENCE</scope>
    <source>
        <strain evidence="1">Duluth1</strain>
        <tissue evidence="1">Whole animal</tissue>
    </source>
</reference>
<reference evidence="1" key="2">
    <citation type="submission" date="2020-11" db="EMBL/GenBank/DDBJ databases">
        <authorList>
            <person name="McCartney M.A."/>
            <person name="Auch B."/>
            <person name="Kono T."/>
            <person name="Mallez S."/>
            <person name="Becker A."/>
            <person name="Gohl D.M."/>
            <person name="Silverstein K.A.T."/>
            <person name="Koren S."/>
            <person name="Bechman K.B."/>
            <person name="Herman A."/>
            <person name="Abrahante J.E."/>
            <person name="Garbe J."/>
        </authorList>
    </citation>
    <scope>NUCLEOTIDE SEQUENCE</scope>
    <source>
        <strain evidence="1">Duluth1</strain>
        <tissue evidence="1">Whole animal</tissue>
    </source>
</reference>
<evidence type="ECO:0000313" key="2">
    <source>
        <dbReference type="Proteomes" id="UP000828390"/>
    </source>
</evidence>
<dbReference type="EMBL" id="JAIWYP010000006">
    <property type="protein sequence ID" value="KAH3806892.1"/>
    <property type="molecule type" value="Genomic_DNA"/>
</dbReference>
<evidence type="ECO:0000313" key="1">
    <source>
        <dbReference type="EMBL" id="KAH3806892.1"/>
    </source>
</evidence>
<protein>
    <submittedName>
        <fullName evidence="1">Uncharacterized protein</fullName>
    </submittedName>
</protein>
<dbReference type="Proteomes" id="UP000828390">
    <property type="component" value="Unassembled WGS sequence"/>
</dbReference>
<organism evidence="1 2">
    <name type="scientific">Dreissena polymorpha</name>
    <name type="common">Zebra mussel</name>
    <name type="synonym">Mytilus polymorpha</name>
    <dbReference type="NCBI Taxonomy" id="45954"/>
    <lineage>
        <taxon>Eukaryota</taxon>
        <taxon>Metazoa</taxon>
        <taxon>Spiralia</taxon>
        <taxon>Lophotrochozoa</taxon>
        <taxon>Mollusca</taxon>
        <taxon>Bivalvia</taxon>
        <taxon>Autobranchia</taxon>
        <taxon>Heteroconchia</taxon>
        <taxon>Euheterodonta</taxon>
        <taxon>Imparidentia</taxon>
        <taxon>Neoheterodontei</taxon>
        <taxon>Myida</taxon>
        <taxon>Dreissenoidea</taxon>
        <taxon>Dreissenidae</taxon>
        <taxon>Dreissena</taxon>
    </lineage>
</organism>
<accession>A0A9D4FYL7</accession>
<sequence length="55" mass="6588">MTKFFYPDEGSMSGWTAVVLRINERHRRKEKKNKNQQETEHLLEEGLGELSFFNM</sequence>
<comment type="caution">
    <text evidence="1">The sequence shown here is derived from an EMBL/GenBank/DDBJ whole genome shotgun (WGS) entry which is preliminary data.</text>
</comment>
<gene>
    <name evidence="1" type="ORF">DPMN_135220</name>
</gene>
<dbReference type="AlphaFoldDB" id="A0A9D4FYL7"/>
<name>A0A9D4FYL7_DREPO</name>
<keyword evidence="2" id="KW-1185">Reference proteome</keyword>